<keyword evidence="1" id="KW-1133">Transmembrane helix</keyword>
<evidence type="ECO:0000256" key="1">
    <source>
        <dbReference type="SAM" id="Phobius"/>
    </source>
</evidence>
<sequence length="217" mass="24398">MLEDWKQRRAAKRIKAGDGRPLQPFRWWQLLSGRKLFYLPAIASARGFRHAVDVRFWGKQGGDNGKAHLYVDDRHHAESTLPAAFPIDDGTIEVAISGFGLKRMHYIRSDSAEQQLTADPRSAVGRRLRLDRHHPSVSRWIGAVSVLLLIVGLGLNLLQVIEPISQIPPVLEHVGRIESPIHLPLWLNVTLVVAAALASMERGLRLRYHWLLDGAVT</sequence>
<dbReference type="RefSeq" id="WP_092107905.1">
    <property type="nucleotide sequence ID" value="NZ_LT629739.1"/>
</dbReference>
<organism evidence="2 3">
    <name type="scientific">Brevibacterium sandarakinum</name>
    <dbReference type="NCBI Taxonomy" id="629680"/>
    <lineage>
        <taxon>Bacteria</taxon>
        <taxon>Bacillati</taxon>
        <taxon>Actinomycetota</taxon>
        <taxon>Actinomycetes</taxon>
        <taxon>Micrococcales</taxon>
        <taxon>Brevibacteriaceae</taxon>
        <taxon>Brevibacterium</taxon>
    </lineage>
</organism>
<feature type="transmembrane region" description="Helical" evidence="1">
    <location>
        <begin position="181"/>
        <end position="200"/>
    </location>
</feature>
<name>A0A1H1XFM0_BRESA</name>
<dbReference type="Proteomes" id="UP000199700">
    <property type="component" value="Chromosome"/>
</dbReference>
<dbReference type="OrthoDB" id="2716688at2"/>
<gene>
    <name evidence="2" type="ORF">SAMN04489751_3701</name>
</gene>
<keyword evidence="1" id="KW-0812">Transmembrane</keyword>
<protein>
    <submittedName>
        <fullName evidence="2">Uncharacterized protein</fullName>
    </submittedName>
</protein>
<feature type="transmembrane region" description="Helical" evidence="1">
    <location>
        <begin position="137"/>
        <end position="161"/>
    </location>
</feature>
<keyword evidence="3" id="KW-1185">Reference proteome</keyword>
<accession>A0A1H1XFM0</accession>
<dbReference type="STRING" id="629680.SAMN04489751_3701"/>
<dbReference type="AlphaFoldDB" id="A0A1H1XFM0"/>
<dbReference type="EMBL" id="LT629739">
    <property type="protein sequence ID" value="SDT07960.1"/>
    <property type="molecule type" value="Genomic_DNA"/>
</dbReference>
<evidence type="ECO:0000313" key="3">
    <source>
        <dbReference type="Proteomes" id="UP000199700"/>
    </source>
</evidence>
<proteinExistence type="predicted"/>
<evidence type="ECO:0000313" key="2">
    <source>
        <dbReference type="EMBL" id="SDT07960.1"/>
    </source>
</evidence>
<keyword evidence="1" id="KW-0472">Membrane</keyword>
<reference evidence="2" key="1">
    <citation type="submission" date="2016-10" db="EMBL/GenBank/DDBJ databases">
        <authorList>
            <person name="Varghese N."/>
            <person name="Submissions S."/>
        </authorList>
    </citation>
    <scope>NUCLEOTIDE SEQUENCE [LARGE SCALE GENOMIC DNA]</scope>
    <source>
        <strain evidence="2">DSM 22082</strain>
    </source>
</reference>